<dbReference type="PROSITE" id="PS00237">
    <property type="entry name" value="G_PROTEIN_RECEP_F1_1"/>
    <property type="match status" value="1"/>
</dbReference>
<evidence type="ECO:0000256" key="7">
    <source>
        <dbReference type="ARBA" id="ARBA00023170"/>
    </source>
</evidence>
<dbReference type="PROSITE" id="PS50262">
    <property type="entry name" value="G_PROTEIN_RECEP_F1_2"/>
    <property type="match status" value="1"/>
</dbReference>
<feature type="transmembrane region" description="Helical" evidence="11">
    <location>
        <begin position="414"/>
        <end position="433"/>
    </location>
</feature>
<dbReference type="EMBL" id="MG973328">
    <property type="protein sequence ID" value="AWJ68181.1"/>
    <property type="molecule type" value="mRNA"/>
</dbReference>
<feature type="transmembrane region" description="Helical" evidence="11">
    <location>
        <begin position="39"/>
        <end position="64"/>
    </location>
</feature>
<dbReference type="InterPro" id="IPR017452">
    <property type="entry name" value="GPCR_Rhodpsn_7TM"/>
</dbReference>
<dbReference type="Pfam" id="PF00001">
    <property type="entry name" value="7tm_1"/>
    <property type="match status" value="1"/>
</dbReference>
<sequence>MEQLMEGQGSLKYFVANISTIQVNLTSGELYEESCLLGFIKVILLGSIIVAAVGGNLLVILSVCRYQSLRTRANTFIVSLAFADLLVALLVMPFSASQEIAQRWMFNRLTCDVFNANDVLFSTASLLNLCCISMDRYIAITDPFNYSVRMSKRKIIITTIAVWMASILVSHLPIHLKLNVTSATSYDEMECSFQVNVYYGIISSLVSFWSPAIVMLFTYKKIFREAQRQVKQIESLRPKTPPSPNILLNEFSSKEMLKGSSQERVANTNTNTNSIPDSSPAASDGFNKSNNSNLYVSPRLSVSSHHLVVGNQCKRKKNNSSTLKTETLEQGLLSKKSLQPNFKRSFTNLFQLDSKSQNTTNENRRRIKKEHKAAKTLGIIMGVFLGCWLPFFTWYLTSSICQDYCYTPKVVVSFLFWVGYTNSALNPIIYACFNREFRGAFRRQLCYYRPWMTYGRTLEIVVGSDKNNWRWSNDMSLSNKKEENKCPERAGHI</sequence>
<evidence type="ECO:0000256" key="10">
    <source>
        <dbReference type="SAM" id="MobiDB-lite"/>
    </source>
</evidence>
<dbReference type="GO" id="GO:0043410">
    <property type="term" value="P:positive regulation of MAPK cascade"/>
    <property type="evidence" value="ECO:0007669"/>
    <property type="project" value="TreeGrafter"/>
</dbReference>
<name>A0A2S1WLY1_9ANNE</name>
<evidence type="ECO:0000256" key="4">
    <source>
        <dbReference type="ARBA" id="ARBA00022989"/>
    </source>
</evidence>
<feature type="transmembrane region" description="Helical" evidence="11">
    <location>
        <begin position="76"/>
        <end position="96"/>
    </location>
</feature>
<dbReference type="AlphaFoldDB" id="A0A2S1WLY1"/>
<comment type="subcellular location">
    <subcellularLocation>
        <location evidence="1">Cell membrane</location>
        <topology evidence="1">Multi-pass membrane protein</topology>
    </subcellularLocation>
</comment>
<keyword evidence="8 9" id="KW-0807">Transducer</keyword>
<keyword evidence="3 9" id="KW-0812">Transmembrane</keyword>
<keyword evidence="7 9" id="KW-0675">Receptor</keyword>
<proteinExistence type="evidence at transcript level"/>
<dbReference type="GO" id="GO:0004930">
    <property type="term" value="F:G protein-coupled receptor activity"/>
    <property type="evidence" value="ECO:0007669"/>
    <property type="project" value="UniProtKB-KW"/>
</dbReference>
<keyword evidence="5 9" id="KW-0297">G-protein coupled receptor</keyword>
<dbReference type="PANTHER" id="PTHR24248">
    <property type="entry name" value="ADRENERGIC RECEPTOR-RELATED G-PROTEIN COUPLED RECEPTOR"/>
    <property type="match status" value="1"/>
</dbReference>
<evidence type="ECO:0000256" key="9">
    <source>
        <dbReference type="RuleBase" id="RU000688"/>
    </source>
</evidence>
<feature type="transmembrane region" description="Helical" evidence="11">
    <location>
        <begin position="116"/>
        <end position="134"/>
    </location>
</feature>
<dbReference type="PRINTS" id="PR01102">
    <property type="entry name" value="5HT6RECEPTR"/>
</dbReference>
<feature type="transmembrane region" description="Helical" evidence="11">
    <location>
        <begin position="155"/>
        <end position="176"/>
    </location>
</feature>
<evidence type="ECO:0000256" key="6">
    <source>
        <dbReference type="ARBA" id="ARBA00023136"/>
    </source>
</evidence>
<dbReference type="SMART" id="SM01381">
    <property type="entry name" value="7TM_GPCR_Srsx"/>
    <property type="match status" value="1"/>
</dbReference>
<evidence type="ECO:0000259" key="12">
    <source>
        <dbReference type="PROSITE" id="PS50262"/>
    </source>
</evidence>
<dbReference type="GO" id="GO:0071880">
    <property type="term" value="P:adenylate cyclase-activating adrenergic receptor signaling pathway"/>
    <property type="evidence" value="ECO:0007669"/>
    <property type="project" value="TreeGrafter"/>
</dbReference>
<feature type="transmembrane region" description="Helical" evidence="11">
    <location>
        <begin position="373"/>
        <end position="394"/>
    </location>
</feature>
<comment type="similarity">
    <text evidence="9">Belongs to the G-protein coupled receptor 1 family.</text>
</comment>
<dbReference type="Gene3D" id="1.20.1070.10">
    <property type="entry name" value="Rhodopsin 7-helix transmembrane proteins"/>
    <property type="match status" value="2"/>
</dbReference>
<evidence type="ECO:0000256" key="8">
    <source>
        <dbReference type="ARBA" id="ARBA00023224"/>
    </source>
</evidence>
<protein>
    <submittedName>
        <fullName evidence="13">Putative octopamine receptor 1</fullName>
    </submittedName>
</protein>
<dbReference type="InterPro" id="IPR000276">
    <property type="entry name" value="GPCR_Rhodpsn"/>
</dbReference>
<feature type="domain" description="G-protein coupled receptors family 1 profile" evidence="12">
    <location>
        <begin position="55"/>
        <end position="430"/>
    </location>
</feature>
<keyword evidence="4 11" id="KW-1133">Transmembrane helix</keyword>
<feature type="transmembrane region" description="Helical" evidence="11">
    <location>
        <begin position="196"/>
        <end position="219"/>
    </location>
</feature>
<feature type="region of interest" description="Disordered" evidence="10">
    <location>
        <begin position="259"/>
        <end position="288"/>
    </location>
</feature>
<dbReference type="SUPFAM" id="SSF81321">
    <property type="entry name" value="Family A G protein-coupled receptor-like"/>
    <property type="match status" value="1"/>
</dbReference>
<evidence type="ECO:0000256" key="5">
    <source>
        <dbReference type="ARBA" id="ARBA00023040"/>
    </source>
</evidence>
<dbReference type="PRINTS" id="PR00237">
    <property type="entry name" value="GPCRRHODOPSN"/>
</dbReference>
<keyword evidence="6 11" id="KW-0472">Membrane</keyword>
<accession>A0A2S1WLY1</accession>
<organism evidence="13">
    <name type="scientific">Hirudo verbana</name>
    <dbReference type="NCBI Taxonomy" id="311461"/>
    <lineage>
        <taxon>Eukaryota</taxon>
        <taxon>Metazoa</taxon>
        <taxon>Spiralia</taxon>
        <taxon>Lophotrochozoa</taxon>
        <taxon>Annelida</taxon>
        <taxon>Clitellata</taxon>
        <taxon>Hirudinea</taxon>
        <taxon>Hirudinida</taxon>
        <taxon>Hirudiniformes</taxon>
        <taxon>Hirudinidae</taxon>
        <taxon>Hirudo</taxon>
    </lineage>
</organism>
<reference evidence="13" key="1">
    <citation type="submission" date="2018-02" db="EMBL/GenBank/DDBJ databases">
        <title>Hirudo verbana central nervous system transcriptome analysis of ion channel and receptor content.</title>
        <authorList>
            <person name="Northcutt A.J."/>
            <person name="Schulz D.J."/>
            <person name="Mesce K.A."/>
        </authorList>
    </citation>
    <scope>NUCLEOTIDE SEQUENCE</scope>
</reference>
<evidence type="ECO:0000313" key="13">
    <source>
        <dbReference type="EMBL" id="AWJ68181.1"/>
    </source>
</evidence>
<evidence type="ECO:0000256" key="3">
    <source>
        <dbReference type="ARBA" id="ARBA00022692"/>
    </source>
</evidence>
<keyword evidence="2" id="KW-1003">Cell membrane</keyword>
<dbReference type="PANTHER" id="PTHR24248:SF66">
    <property type="entry name" value="OCTOPAMINE RECEPTOR BETA-3R"/>
    <property type="match status" value="1"/>
</dbReference>
<evidence type="ECO:0000256" key="11">
    <source>
        <dbReference type="SAM" id="Phobius"/>
    </source>
</evidence>
<evidence type="ECO:0000256" key="1">
    <source>
        <dbReference type="ARBA" id="ARBA00004651"/>
    </source>
</evidence>
<evidence type="ECO:0000256" key="2">
    <source>
        <dbReference type="ARBA" id="ARBA00022475"/>
    </source>
</evidence>
<dbReference type="GO" id="GO:0005886">
    <property type="term" value="C:plasma membrane"/>
    <property type="evidence" value="ECO:0007669"/>
    <property type="project" value="UniProtKB-SubCell"/>
</dbReference>